<evidence type="ECO:0000313" key="9">
    <source>
        <dbReference type="Proteomes" id="UP000823749"/>
    </source>
</evidence>
<dbReference type="EMBL" id="JACTNZ010000012">
    <property type="protein sequence ID" value="KAG5521062.1"/>
    <property type="molecule type" value="Genomic_DNA"/>
</dbReference>
<evidence type="ECO:0000259" key="7">
    <source>
        <dbReference type="Pfam" id="PF06886"/>
    </source>
</evidence>
<name>A0AAV6HYA2_9ERIC</name>
<dbReference type="GO" id="GO:0005874">
    <property type="term" value="C:microtubule"/>
    <property type="evidence" value="ECO:0007669"/>
    <property type="project" value="UniProtKB-KW"/>
</dbReference>
<proteinExistence type="inferred from homology"/>
<dbReference type="AlphaFoldDB" id="A0AAV6HYA2"/>
<sequence length="602" mass="66649">MRDPSCSRVPQKGLSLFDNSNLYRLSFKEKSMGESTAAAALDVENKVGESVASGATLEASVSFGRFERDSLSWEKWSSFSQNKYLEEVEKFSAPGSVAQKKAYFEAHYKKVASRKAEPQGQEEKQPEIKALTMNDLNGEEIHHRNTSGTDTEVDIVMCQSSAEEVEQVSDSNDVLDSSLLDESNDSATSTIECRNSLVDGAKEEFDSILDSLELSKLEEAVVVQEGTCINGSQENVKLLPVVDQEETNLNGAQDMVQFRSVLEETRTNVEIEKDIANLDSSKISEKIIPTRKERDLEGTKKKPASPLPKKSPQISTPKLAKPTPSPTLMSASRSITKRESGLALPRSKNLSAGERKEIVPPPLHMSPSLSPANSESTPPTMTRKSLIMEKMGDKDIVKRAFKTFQNNFNQVRSSSSSYEMSSREKEPHWAGVNCQAGAKVLNFFDFSKGERGSEEGSREDGCSKRSIGKKLEFSLGEIRSLKGASMDQRIAKPAPSSIGSISDGRAEKQSEFSNKLEKKSYAKEVEKTRLHSKPKEEKLRQSLNLKATPMPGSYRGHGISKNLLDKYRDLIGTSLNSRREPRINTIFDQKCRGETFTGKYPG</sequence>
<keyword evidence="4" id="KW-0493">Microtubule</keyword>
<evidence type="ECO:0000256" key="6">
    <source>
        <dbReference type="SAM" id="MobiDB-lite"/>
    </source>
</evidence>
<dbReference type="InterPro" id="IPR027329">
    <property type="entry name" value="TPX2_C"/>
</dbReference>
<dbReference type="Proteomes" id="UP000823749">
    <property type="component" value="Chromosome 12"/>
</dbReference>
<evidence type="ECO:0000313" key="8">
    <source>
        <dbReference type="EMBL" id="KAG5521062.1"/>
    </source>
</evidence>
<keyword evidence="9" id="KW-1185">Reference proteome</keyword>
<keyword evidence="3" id="KW-0963">Cytoplasm</keyword>
<feature type="region of interest" description="Disordered" evidence="6">
    <location>
        <begin position="286"/>
        <end position="380"/>
    </location>
</feature>
<comment type="subcellular location">
    <subcellularLocation>
        <location evidence="1">Cytoplasm</location>
        <location evidence="1">Cytoskeleton</location>
    </subcellularLocation>
</comment>
<evidence type="ECO:0000256" key="4">
    <source>
        <dbReference type="ARBA" id="ARBA00022701"/>
    </source>
</evidence>
<evidence type="ECO:0000256" key="2">
    <source>
        <dbReference type="ARBA" id="ARBA00005885"/>
    </source>
</evidence>
<dbReference type="PANTHER" id="PTHR47286:SF2">
    <property type="entry name" value="F3I6.9 PROTEIN"/>
    <property type="match status" value="1"/>
</dbReference>
<keyword evidence="5" id="KW-0206">Cytoskeleton</keyword>
<feature type="compositionally biased region" description="Basic and acidic residues" evidence="6">
    <location>
        <begin position="504"/>
        <end position="540"/>
    </location>
</feature>
<evidence type="ECO:0000256" key="5">
    <source>
        <dbReference type="ARBA" id="ARBA00023212"/>
    </source>
</evidence>
<protein>
    <recommendedName>
        <fullName evidence="7">TPX2 C-terminal domain-containing protein</fullName>
    </recommendedName>
</protein>
<feature type="region of interest" description="Disordered" evidence="6">
    <location>
        <begin position="484"/>
        <end position="559"/>
    </location>
</feature>
<evidence type="ECO:0000256" key="3">
    <source>
        <dbReference type="ARBA" id="ARBA00022490"/>
    </source>
</evidence>
<accession>A0AAV6HYA2</accession>
<comment type="caution">
    <text evidence="8">The sequence shown here is derived from an EMBL/GenBank/DDBJ whole genome shotgun (WGS) entry which is preliminary data.</text>
</comment>
<feature type="compositionally biased region" description="Basic and acidic residues" evidence="6">
    <location>
        <begin position="286"/>
        <end position="300"/>
    </location>
</feature>
<reference evidence="8" key="1">
    <citation type="submission" date="2020-08" db="EMBL/GenBank/DDBJ databases">
        <title>Plant Genome Project.</title>
        <authorList>
            <person name="Zhang R.-G."/>
        </authorList>
    </citation>
    <scope>NUCLEOTIDE SEQUENCE</scope>
    <source>
        <strain evidence="8">WSP0</strain>
        <tissue evidence="8">Leaf</tissue>
    </source>
</reference>
<feature type="domain" description="TPX2 C-terminal" evidence="7">
    <location>
        <begin position="502"/>
        <end position="555"/>
    </location>
</feature>
<gene>
    <name evidence="8" type="ORF">RHGRI_033576</name>
</gene>
<dbReference type="PANTHER" id="PTHR47286">
    <property type="entry name" value="F3I6.9 PROTEIN"/>
    <property type="match status" value="1"/>
</dbReference>
<comment type="similarity">
    <text evidence="2">Belongs to the TPX2 family.</text>
</comment>
<dbReference type="Pfam" id="PF06886">
    <property type="entry name" value="TPX2"/>
    <property type="match status" value="1"/>
</dbReference>
<organism evidence="8 9">
    <name type="scientific">Rhododendron griersonianum</name>
    <dbReference type="NCBI Taxonomy" id="479676"/>
    <lineage>
        <taxon>Eukaryota</taxon>
        <taxon>Viridiplantae</taxon>
        <taxon>Streptophyta</taxon>
        <taxon>Embryophyta</taxon>
        <taxon>Tracheophyta</taxon>
        <taxon>Spermatophyta</taxon>
        <taxon>Magnoliopsida</taxon>
        <taxon>eudicotyledons</taxon>
        <taxon>Gunneridae</taxon>
        <taxon>Pentapetalae</taxon>
        <taxon>asterids</taxon>
        <taxon>Ericales</taxon>
        <taxon>Ericaceae</taxon>
        <taxon>Ericoideae</taxon>
        <taxon>Rhodoreae</taxon>
        <taxon>Rhododendron</taxon>
    </lineage>
</organism>
<evidence type="ECO:0000256" key="1">
    <source>
        <dbReference type="ARBA" id="ARBA00004245"/>
    </source>
</evidence>